<evidence type="ECO:0000313" key="1">
    <source>
        <dbReference type="EMBL" id="KAJ7526953.1"/>
    </source>
</evidence>
<name>A0ACC2BB15_DIPCM</name>
<keyword evidence="2" id="KW-1185">Reference proteome</keyword>
<sequence>MLRSIKSVSRAGHLVIAGLIITALLVIVVALQFDGMAGGGLIEFAAKSLEINGTTSLLWVGIASIVAVVYVITRPRSIYLVDFACYRPEDNRKCSIDHLEHFARQSGVYNDVSLSFQKKVLMRSGLGDETYVPSFVFDQEQSTEPGMKHARLEVEEVMFGALDELFRKTNVSPTEIEILIVNCSVFNPTPSHSAMVVNRYKMKETIRSYNLGGMGCSAGLIAIDLAKDLLKVHGSSYAVVVSMENITLNWYCGNNRSMLVTNCLFRVGGAAILLSNKGTDARRAKYKLLHTVRTHKGSDDKAFQSVIQEEDDQGLVGVSLSKHLMEVAGEALKTNIVTLGPLVLPISEQLRFVLAIIKSKLLKNHKKPRVPDFTLAFEHFCIHAGGRAVLDELEKNLRLSAWHMEPARMTLHRFGNTSSSSLWYELAYSEAKNRIKQGDRVWQIAFGSGFKCNSAVWKSLRTIAHPSTNAWLDCVDRYPVEPVEGGSTIAASVVRPELPLKS</sequence>
<accession>A0ACC2BB15</accession>
<organism evidence="1 2">
    <name type="scientific">Diphasiastrum complanatum</name>
    <name type="common">Issler's clubmoss</name>
    <name type="synonym">Lycopodium complanatum</name>
    <dbReference type="NCBI Taxonomy" id="34168"/>
    <lineage>
        <taxon>Eukaryota</taxon>
        <taxon>Viridiplantae</taxon>
        <taxon>Streptophyta</taxon>
        <taxon>Embryophyta</taxon>
        <taxon>Tracheophyta</taxon>
        <taxon>Lycopodiopsida</taxon>
        <taxon>Lycopodiales</taxon>
        <taxon>Lycopodiaceae</taxon>
        <taxon>Lycopodioideae</taxon>
        <taxon>Diphasiastrum</taxon>
    </lineage>
</organism>
<dbReference type="Proteomes" id="UP001162992">
    <property type="component" value="Chromosome 16"/>
</dbReference>
<proteinExistence type="predicted"/>
<gene>
    <name evidence="1" type="ORF">O6H91_16G028600</name>
</gene>
<dbReference type="EMBL" id="CM055107">
    <property type="protein sequence ID" value="KAJ7526953.1"/>
    <property type="molecule type" value="Genomic_DNA"/>
</dbReference>
<protein>
    <submittedName>
        <fullName evidence="1">Uncharacterized protein</fullName>
    </submittedName>
</protein>
<reference evidence="2" key="1">
    <citation type="journal article" date="2024" name="Proc. Natl. Acad. Sci. U.S.A.">
        <title>Extraordinary preservation of gene collinearity over three hundred million years revealed in homosporous lycophytes.</title>
        <authorList>
            <person name="Li C."/>
            <person name="Wickell D."/>
            <person name="Kuo L.Y."/>
            <person name="Chen X."/>
            <person name="Nie B."/>
            <person name="Liao X."/>
            <person name="Peng D."/>
            <person name="Ji J."/>
            <person name="Jenkins J."/>
            <person name="Williams M."/>
            <person name="Shu S."/>
            <person name="Plott C."/>
            <person name="Barry K."/>
            <person name="Rajasekar S."/>
            <person name="Grimwood J."/>
            <person name="Han X."/>
            <person name="Sun S."/>
            <person name="Hou Z."/>
            <person name="He W."/>
            <person name="Dai G."/>
            <person name="Sun C."/>
            <person name="Schmutz J."/>
            <person name="Leebens-Mack J.H."/>
            <person name="Li F.W."/>
            <person name="Wang L."/>
        </authorList>
    </citation>
    <scope>NUCLEOTIDE SEQUENCE [LARGE SCALE GENOMIC DNA]</scope>
    <source>
        <strain evidence="2">cv. PW_Plant_1</strain>
    </source>
</reference>
<evidence type="ECO:0000313" key="2">
    <source>
        <dbReference type="Proteomes" id="UP001162992"/>
    </source>
</evidence>
<comment type="caution">
    <text evidence="1">The sequence shown here is derived from an EMBL/GenBank/DDBJ whole genome shotgun (WGS) entry which is preliminary data.</text>
</comment>